<comment type="caution">
    <text evidence="2">The sequence shown here is derived from an EMBL/GenBank/DDBJ whole genome shotgun (WGS) entry which is preliminary data.</text>
</comment>
<dbReference type="OrthoDB" id="8041940at2759"/>
<dbReference type="Proteomes" id="UP000054564">
    <property type="component" value="Unassembled WGS sequence"/>
</dbReference>
<evidence type="ECO:0000256" key="1">
    <source>
        <dbReference type="SAM" id="MobiDB-lite"/>
    </source>
</evidence>
<dbReference type="EMBL" id="AJIL01000055">
    <property type="protein sequence ID" value="KNE98590.1"/>
    <property type="molecule type" value="Genomic_DNA"/>
</dbReference>
<proteinExistence type="predicted"/>
<evidence type="ECO:0000313" key="3">
    <source>
        <dbReference type="Proteomes" id="UP000054564"/>
    </source>
</evidence>
<name>A0A0L0VH36_9BASI</name>
<feature type="compositionally biased region" description="Low complexity" evidence="1">
    <location>
        <begin position="276"/>
        <end position="290"/>
    </location>
</feature>
<evidence type="ECO:0000313" key="2">
    <source>
        <dbReference type="EMBL" id="KNE98590.1"/>
    </source>
</evidence>
<reference evidence="3" key="1">
    <citation type="submission" date="2014-03" db="EMBL/GenBank/DDBJ databases">
        <title>The Genome Sequence of Puccinia striiformis f. sp. tritici PST-78.</title>
        <authorList>
            <consortium name="The Broad Institute Genome Sequencing Platform"/>
            <person name="Cuomo C."/>
            <person name="Hulbert S."/>
            <person name="Chen X."/>
            <person name="Walker B."/>
            <person name="Young S.K."/>
            <person name="Zeng Q."/>
            <person name="Gargeya S."/>
            <person name="Fitzgerald M."/>
            <person name="Haas B."/>
            <person name="Abouelleil A."/>
            <person name="Alvarado L."/>
            <person name="Arachchi H.M."/>
            <person name="Berlin A.M."/>
            <person name="Chapman S.B."/>
            <person name="Goldberg J."/>
            <person name="Griggs A."/>
            <person name="Gujja S."/>
            <person name="Hansen M."/>
            <person name="Howarth C."/>
            <person name="Imamovic A."/>
            <person name="Larimer J."/>
            <person name="McCowan C."/>
            <person name="Montmayeur A."/>
            <person name="Murphy C."/>
            <person name="Neiman D."/>
            <person name="Pearson M."/>
            <person name="Priest M."/>
            <person name="Roberts A."/>
            <person name="Saif S."/>
            <person name="Shea T."/>
            <person name="Sisk P."/>
            <person name="Sykes S."/>
            <person name="Wortman J."/>
            <person name="Nusbaum C."/>
            <person name="Birren B."/>
        </authorList>
    </citation>
    <scope>NUCLEOTIDE SEQUENCE [LARGE SCALE GENOMIC DNA]</scope>
    <source>
        <strain evidence="3">race PST-78</strain>
    </source>
</reference>
<dbReference type="AlphaFoldDB" id="A0A0L0VH36"/>
<keyword evidence="3" id="KW-1185">Reference proteome</keyword>
<gene>
    <name evidence="2" type="ORF">PSTG_08141</name>
</gene>
<accession>A0A0L0VH36</accession>
<sequence>MARIDDSQDIFDIPKTNHSSCVLSICEAAPNIELLHPLTAVQIPITGSQSGCRVNPQSKKAAQTQTQLEVRSCQVGVHALDSSKFSPFELVYGVKPRLLSDKNRTITADPVCPGEAELASRIAELNKLHLAATGNLAVCTEVNCKAFDDKSTFSRDLNSLVFGQSVKLCNEEHTKGAPLWFGPFEIAEVLDNNVYILVDQDGVEYSRPVNGNSLRLVSLRSLVVNSMWATPPAISQCELQAKARVAKALGKQAAAVAKLSDPASTSTRKSKATDKPASPTPLTLPASALPVQREPVAPALPPPTIPVAPPVAAPARKSKPRKAAPHVPVVPVVPPLPPVPPPGQRPCVRFNGRVLPEVPGRPLARGGML</sequence>
<feature type="region of interest" description="Disordered" evidence="1">
    <location>
        <begin position="256"/>
        <end position="290"/>
    </location>
</feature>
<dbReference type="STRING" id="1165861.A0A0L0VH36"/>
<protein>
    <submittedName>
        <fullName evidence="2">Uncharacterized protein</fullName>
    </submittedName>
</protein>
<organism evidence="2 3">
    <name type="scientific">Puccinia striiformis f. sp. tritici PST-78</name>
    <dbReference type="NCBI Taxonomy" id="1165861"/>
    <lineage>
        <taxon>Eukaryota</taxon>
        <taxon>Fungi</taxon>
        <taxon>Dikarya</taxon>
        <taxon>Basidiomycota</taxon>
        <taxon>Pucciniomycotina</taxon>
        <taxon>Pucciniomycetes</taxon>
        <taxon>Pucciniales</taxon>
        <taxon>Pucciniaceae</taxon>
        <taxon>Puccinia</taxon>
    </lineage>
</organism>